<sequence length="228" mass="26650">MPESYAYILRNRPYRDRSLLLDIFTQENGRISCIANPTNKRGKIIVGMLQPFRYLHLQWRGYSEVVTLIQADEQGRHNIPSTELLQGLYLNELLLSLTQQHFPLPELFNAYKQTLHRITKSDANPQALMRFELFLLQTLGYEINLYCDDASGEVINPQASYRYIPLQGIIKNTADIHQDDGFILSSNLLIALRNLEHMQEKNWQELRGFLDRLIRYIAGKSLHSRRFL</sequence>
<comment type="similarity">
    <text evidence="2 8">Belongs to the RecO family.</text>
</comment>
<feature type="domain" description="DNA replication/recombination mediator RecO N-terminal" evidence="9">
    <location>
        <begin position="4"/>
        <end position="71"/>
    </location>
</feature>
<dbReference type="Pfam" id="PF11967">
    <property type="entry name" value="RecO_N"/>
    <property type="match status" value="1"/>
</dbReference>
<evidence type="ECO:0000256" key="2">
    <source>
        <dbReference type="ARBA" id="ARBA00007452"/>
    </source>
</evidence>
<comment type="caution">
    <text evidence="10">The sequence shown here is derived from an EMBL/GenBank/DDBJ whole genome shotgun (WGS) entry which is preliminary data.</text>
</comment>
<keyword evidence="6 8" id="KW-0234">DNA repair</keyword>
<name>A0A7V2T2B4_LEUMU</name>
<evidence type="ECO:0000256" key="3">
    <source>
        <dbReference type="ARBA" id="ARBA00021310"/>
    </source>
</evidence>
<dbReference type="InterPro" id="IPR037278">
    <property type="entry name" value="ARFGAP/RecO"/>
</dbReference>
<dbReference type="Pfam" id="PF02565">
    <property type="entry name" value="RecO_C"/>
    <property type="match status" value="1"/>
</dbReference>
<keyword evidence="5 8" id="KW-0233">DNA recombination</keyword>
<evidence type="ECO:0000313" key="10">
    <source>
        <dbReference type="EMBL" id="HFC92098.1"/>
    </source>
</evidence>
<dbReference type="SUPFAM" id="SSF57863">
    <property type="entry name" value="ArfGap/RecO-like zinc finger"/>
    <property type="match status" value="1"/>
</dbReference>
<reference evidence="10" key="1">
    <citation type="journal article" date="2020" name="mSystems">
        <title>Genome- and Community-Level Interaction Insights into Carbon Utilization and Element Cycling Functions of Hydrothermarchaeota in Hydrothermal Sediment.</title>
        <authorList>
            <person name="Zhou Z."/>
            <person name="Liu Y."/>
            <person name="Xu W."/>
            <person name="Pan J."/>
            <person name="Luo Z.H."/>
            <person name="Li M."/>
        </authorList>
    </citation>
    <scope>NUCLEOTIDE SEQUENCE [LARGE SCALE GENOMIC DNA]</scope>
    <source>
        <strain evidence="10">HyVt-493</strain>
    </source>
</reference>
<dbReference type="SUPFAM" id="SSF50249">
    <property type="entry name" value="Nucleic acid-binding proteins"/>
    <property type="match status" value="1"/>
</dbReference>
<comment type="function">
    <text evidence="1 8">Involved in DNA repair and RecF pathway recombination.</text>
</comment>
<dbReference type="InterPro" id="IPR012340">
    <property type="entry name" value="NA-bd_OB-fold"/>
</dbReference>
<keyword evidence="4 8" id="KW-0227">DNA damage</keyword>
<evidence type="ECO:0000259" key="9">
    <source>
        <dbReference type="Pfam" id="PF11967"/>
    </source>
</evidence>
<gene>
    <name evidence="8 10" type="primary">recO</name>
    <name evidence="10" type="ORF">ENJ51_04725</name>
</gene>
<evidence type="ECO:0000256" key="6">
    <source>
        <dbReference type="ARBA" id="ARBA00023204"/>
    </source>
</evidence>
<dbReference type="Gene3D" id="1.20.1440.120">
    <property type="entry name" value="Recombination protein O, C-terminal domain"/>
    <property type="match status" value="1"/>
</dbReference>
<organism evidence="10">
    <name type="scientific">Leucothrix mucor</name>
    <dbReference type="NCBI Taxonomy" id="45248"/>
    <lineage>
        <taxon>Bacteria</taxon>
        <taxon>Pseudomonadati</taxon>
        <taxon>Pseudomonadota</taxon>
        <taxon>Gammaproteobacteria</taxon>
        <taxon>Thiotrichales</taxon>
        <taxon>Thiotrichaceae</taxon>
        <taxon>Leucothrix</taxon>
    </lineage>
</organism>
<proteinExistence type="inferred from homology"/>
<evidence type="ECO:0000256" key="7">
    <source>
        <dbReference type="ARBA" id="ARBA00033409"/>
    </source>
</evidence>
<dbReference type="InterPro" id="IPR022572">
    <property type="entry name" value="DNA_rep/recomb_RecO_N"/>
</dbReference>
<dbReference type="Gene3D" id="2.40.50.140">
    <property type="entry name" value="Nucleic acid-binding proteins"/>
    <property type="match status" value="1"/>
</dbReference>
<dbReference type="GO" id="GO:0006302">
    <property type="term" value="P:double-strand break repair"/>
    <property type="evidence" value="ECO:0007669"/>
    <property type="project" value="TreeGrafter"/>
</dbReference>
<dbReference type="GO" id="GO:0043590">
    <property type="term" value="C:bacterial nucleoid"/>
    <property type="evidence" value="ECO:0007669"/>
    <property type="project" value="TreeGrafter"/>
</dbReference>
<dbReference type="EMBL" id="DRMS01000184">
    <property type="protein sequence ID" value="HFC92098.1"/>
    <property type="molecule type" value="Genomic_DNA"/>
</dbReference>
<evidence type="ECO:0000256" key="4">
    <source>
        <dbReference type="ARBA" id="ARBA00022763"/>
    </source>
</evidence>
<protein>
    <recommendedName>
        <fullName evidence="3 8">DNA repair protein RecO</fullName>
    </recommendedName>
    <alternativeName>
        <fullName evidence="7 8">Recombination protein O</fullName>
    </alternativeName>
</protein>
<accession>A0A7V2T2B4</accession>
<dbReference type="Proteomes" id="UP000885750">
    <property type="component" value="Unassembled WGS sequence"/>
</dbReference>
<dbReference type="HAMAP" id="MF_00201">
    <property type="entry name" value="RecO"/>
    <property type="match status" value="1"/>
</dbReference>
<evidence type="ECO:0000256" key="5">
    <source>
        <dbReference type="ARBA" id="ARBA00023172"/>
    </source>
</evidence>
<dbReference type="PANTHER" id="PTHR33991">
    <property type="entry name" value="DNA REPAIR PROTEIN RECO"/>
    <property type="match status" value="1"/>
</dbReference>
<evidence type="ECO:0000256" key="8">
    <source>
        <dbReference type="HAMAP-Rule" id="MF_00201"/>
    </source>
</evidence>
<dbReference type="NCBIfam" id="TIGR00613">
    <property type="entry name" value="reco"/>
    <property type="match status" value="1"/>
</dbReference>
<evidence type="ECO:0000256" key="1">
    <source>
        <dbReference type="ARBA" id="ARBA00003065"/>
    </source>
</evidence>
<dbReference type="InterPro" id="IPR003717">
    <property type="entry name" value="RecO"/>
</dbReference>
<dbReference type="InterPro" id="IPR042242">
    <property type="entry name" value="RecO_C"/>
</dbReference>
<dbReference type="PANTHER" id="PTHR33991:SF1">
    <property type="entry name" value="DNA REPAIR PROTEIN RECO"/>
    <property type="match status" value="1"/>
</dbReference>
<dbReference type="AlphaFoldDB" id="A0A7V2T2B4"/>
<dbReference type="GO" id="GO:0006310">
    <property type="term" value="P:DNA recombination"/>
    <property type="evidence" value="ECO:0007669"/>
    <property type="project" value="UniProtKB-UniRule"/>
</dbReference>